<gene>
    <name evidence="2" type="primary">Nfu_g_1_002606</name>
</gene>
<evidence type="ECO:0000313" key="2">
    <source>
        <dbReference type="EMBL" id="SBQ76508.1"/>
    </source>
</evidence>
<dbReference type="EMBL" id="HAEC01008370">
    <property type="protein sequence ID" value="SBQ76508.1"/>
    <property type="molecule type" value="Transcribed_RNA"/>
</dbReference>
<evidence type="ECO:0000256" key="1">
    <source>
        <dbReference type="SAM" id="MobiDB-lite"/>
    </source>
</evidence>
<reference evidence="2" key="1">
    <citation type="submission" date="2016-05" db="EMBL/GenBank/DDBJ databases">
        <authorList>
            <person name="Lavstsen T."/>
            <person name="Jespersen J.S."/>
        </authorList>
    </citation>
    <scope>NUCLEOTIDE SEQUENCE</scope>
    <source>
        <tissue evidence="2">Brain</tissue>
    </source>
</reference>
<name>A0A1A8GZ63_9TELE</name>
<sequence length="55" mass="5957">TSPIWPGKALGPAGAGGGVGKRVVWDVIIEMLPPNPDEHRKTNKRKSVFAQSEYI</sequence>
<reference evidence="2" key="2">
    <citation type="submission" date="2016-06" db="EMBL/GenBank/DDBJ databases">
        <title>The genome of a short-lived fish provides insights into sex chromosome evolution and the genetic control of aging.</title>
        <authorList>
            <person name="Reichwald K."/>
            <person name="Felder M."/>
            <person name="Petzold A."/>
            <person name="Koch P."/>
            <person name="Groth M."/>
            <person name="Platzer M."/>
        </authorList>
    </citation>
    <scope>NUCLEOTIDE SEQUENCE</scope>
    <source>
        <tissue evidence="2">Brain</tissue>
    </source>
</reference>
<dbReference type="AlphaFoldDB" id="A0A1A8GZ63"/>
<protein>
    <submittedName>
        <fullName evidence="2">Uncharacterized protein</fullName>
    </submittedName>
</protein>
<organism evidence="2">
    <name type="scientific">Nothobranchius korthausae</name>
    <dbReference type="NCBI Taxonomy" id="1143690"/>
    <lineage>
        <taxon>Eukaryota</taxon>
        <taxon>Metazoa</taxon>
        <taxon>Chordata</taxon>
        <taxon>Craniata</taxon>
        <taxon>Vertebrata</taxon>
        <taxon>Euteleostomi</taxon>
        <taxon>Actinopterygii</taxon>
        <taxon>Neopterygii</taxon>
        <taxon>Teleostei</taxon>
        <taxon>Neoteleostei</taxon>
        <taxon>Acanthomorphata</taxon>
        <taxon>Ovalentaria</taxon>
        <taxon>Atherinomorphae</taxon>
        <taxon>Cyprinodontiformes</taxon>
        <taxon>Nothobranchiidae</taxon>
        <taxon>Nothobranchius</taxon>
    </lineage>
</organism>
<accession>A0A1A8GZ63</accession>
<feature type="region of interest" description="Disordered" evidence="1">
    <location>
        <begin position="34"/>
        <end position="55"/>
    </location>
</feature>
<proteinExistence type="predicted"/>
<feature type="non-terminal residue" evidence="2">
    <location>
        <position position="1"/>
    </location>
</feature>